<evidence type="ECO:0000313" key="5">
    <source>
        <dbReference type="Proteomes" id="UP000077342"/>
    </source>
</evidence>
<organism evidence="4 5">
    <name type="scientific">Mycobacterium ostraviense</name>
    <dbReference type="NCBI Taxonomy" id="2738409"/>
    <lineage>
        <taxon>Bacteria</taxon>
        <taxon>Bacillati</taxon>
        <taxon>Actinomycetota</taxon>
        <taxon>Actinomycetes</taxon>
        <taxon>Mycobacteriales</taxon>
        <taxon>Mycobacteriaceae</taxon>
        <taxon>Mycobacterium</taxon>
    </lineage>
</organism>
<dbReference type="SUPFAM" id="SSF53901">
    <property type="entry name" value="Thiolase-like"/>
    <property type="match status" value="1"/>
</dbReference>
<accession>A0A163Z543</accession>
<reference evidence="5" key="1">
    <citation type="submission" date="2016-04" db="EMBL/GenBank/DDBJ databases">
        <authorList>
            <person name="Strapagiel D."/>
            <person name="Borowka P."/>
            <person name="Marciniak B."/>
            <person name="Bakula Z."/>
            <person name="Van Ingen J."/>
            <person name="Safianowska A."/>
            <person name="Dziadek J."/>
            <person name="Jagielski T."/>
        </authorList>
    </citation>
    <scope>NUCLEOTIDE SEQUENCE [LARGE SCALE GENOMIC DNA]</scope>
    <source>
        <strain evidence="5">1010001458</strain>
    </source>
</reference>
<dbReference type="AlphaFoldDB" id="A0A163Z543"/>
<dbReference type="InterPro" id="IPR014030">
    <property type="entry name" value="Ketoacyl_synth_N"/>
</dbReference>
<dbReference type="PROSITE" id="PS52004">
    <property type="entry name" value="KS3_2"/>
    <property type="match status" value="1"/>
</dbReference>
<dbReference type="Pfam" id="PF00109">
    <property type="entry name" value="ketoacyl-synt"/>
    <property type="match status" value="1"/>
</dbReference>
<dbReference type="CDD" id="cd00833">
    <property type="entry name" value="PKS"/>
    <property type="match status" value="1"/>
</dbReference>
<comment type="similarity">
    <text evidence="2">Belongs to the thiolase-like superfamily. Beta-ketoacyl-ACP synthases family.</text>
</comment>
<dbReference type="RefSeq" id="WP_075511393.1">
    <property type="nucleotide sequence ID" value="NZ_CP089224.1"/>
</dbReference>
<keyword evidence="5" id="KW-1185">Reference proteome</keyword>
<dbReference type="PANTHER" id="PTHR43775:SF51">
    <property type="entry name" value="INACTIVE PHENOLPHTHIOCEROL SYNTHESIS POLYKETIDE SYNTHASE TYPE I PKS1-RELATED"/>
    <property type="match status" value="1"/>
</dbReference>
<name>A0A163Z543_9MYCO</name>
<dbReference type="EMBL" id="LWCI01000118">
    <property type="protein sequence ID" value="KZS61190.1"/>
    <property type="molecule type" value="Genomic_DNA"/>
</dbReference>
<protein>
    <submittedName>
        <fullName evidence="4">Beta-ketoacyl synthase</fullName>
    </submittedName>
</protein>
<evidence type="ECO:0000256" key="1">
    <source>
        <dbReference type="ARBA" id="ARBA00022679"/>
    </source>
</evidence>
<dbReference type="GO" id="GO:0004312">
    <property type="term" value="F:fatty acid synthase activity"/>
    <property type="evidence" value="ECO:0007669"/>
    <property type="project" value="TreeGrafter"/>
</dbReference>
<proteinExistence type="inferred from homology"/>
<evidence type="ECO:0000313" key="4">
    <source>
        <dbReference type="EMBL" id="KZS61190.1"/>
    </source>
</evidence>
<keyword evidence="1 2" id="KW-0808">Transferase</keyword>
<sequence length="445" mass="46468">MRVDTVSSNQCTPATDPIVISGMAVEAPCGIDGPGALWSALAEGKELIGPFPRDRGWPIDDLLSVSELDGWGPVCDAGGFLHGATAFDPPFFGVTHREAIVMHPQQRVALRVAWKALENSGINPGTLDGADAGCFVGMSPMEYGPRAAVADAYSGHRIAALGQLGAAGRISHCLGLTGPSISLDTACASSLTALHLAATAVREDECEWALAGAVCVMGSPGAFYEFARLNALSDDGHCRAYSDDASGTVWGEGAGMVLVERESRARRLGHSIYGRILAIRTNHNGKGKPILIPRVRAQEQVIRKTFDAAGIDPADVGMIEGHGTATLAGDPVELIALFKTYGAARSEALVGSIKSNAGHAQAASGILGLIKLLLAGQHGRIPPTLFSDNPTKTVDWDMTGLRLATKLHEWEPKEGVRYGAVSSFGAGGANAHAIIAMPAREHSDS</sequence>
<dbReference type="Proteomes" id="UP000077342">
    <property type="component" value="Unassembled WGS sequence"/>
</dbReference>
<evidence type="ECO:0000259" key="3">
    <source>
        <dbReference type="PROSITE" id="PS52004"/>
    </source>
</evidence>
<dbReference type="Gene3D" id="3.40.47.10">
    <property type="match status" value="1"/>
</dbReference>
<dbReference type="InterPro" id="IPR014031">
    <property type="entry name" value="Ketoacyl_synth_C"/>
</dbReference>
<dbReference type="InterPro" id="IPR050091">
    <property type="entry name" value="PKS_NRPS_Biosynth_Enz"/>
</dbReference>
<feature type="domain" description="Ketosynthase family 3 (KS3)" evidence="3">
    <location>
        <begin position="15"/>
        <end position="437"/>
    </location>
</feature>
<dbReference type="GO" id="GO:0004315">
    <property type="term" value="F:3-oxoacyl-[acyl-carrier-protein] synthase activity"/>
    <property type="evidence" value="ECO:0007669"/>
    <property type="project" value="InterPro"/>
</dbReference>
<dbReference type="PANTHER" id="PTHR43775">
    <property type="entry name" value="FATTY ACID SYNTHASE"/>
    <property type="match status" value="1"/>
</dbReference>
<evidence type="ECO:0000256" key="2">
    <source>
        <dbReference type="RuleBase" id="RU003694"/>
    </source>
</evidence>
<dbReference type="InterPro" id="IPR020841">
    <property type="entry name" value="PKS_Beta-ketoAc_synthase_dom"/>
</dbReference>
<dbReference type="GO" id="GO:0006633">
    <property type="term" value="P:fatty acid biosynthetic process"/>
    <property type="evidence" value="ECO:0007669"/>
    <property type="project" value="InterPro"/>
</dbReference>
<comment type="caution">
    <text evidence="4">The sequence shown here is derived from an EMBL/GenBank/DDBJ whole genome shotgun (WGS) entry which is preliminary data.</text>
</comment>
<dbReference type="SMART" id="SM00825">
    <property type="entry name" value="PKS_KS"/>
    <property type="match status" value="1"/>
</dbReference>
<gene>
    <name evidence="4" type="ORF">A4G28_04920</name>
</gene>
<dbReference type="Pfam" id="PF02801">
    <property type="entry name" value="Ketoacyl-synt_C"/>
    <property type="match status" value="1"/>
</dbReference>
<dbReference type="InterPro" id="IPR016039">
    <property type="entry name" value="Thiolase-like"/>
</dbReference>
<dbReference type="InterPro" id="IPR018201">
    <property type="entry name" value="Ketoacyl_synth_AS"/>
</dbReference>
<dbReference type="PROSITE" id="PS00606">
    <property type="entry name" value="KS3_1"/>
    <property type="match status" value="1"/>
</dbReference>